<comment type="caution">
    <text evidence="2">The sequence shown here is derived from an EMBL/GenBank/DDBJ whole genome shotgun (WGS) entry which is preliminary data.</text>
</comment>
<feature type="compositionally biased region" description="Polar residues" evidence="1">
    <location>
        <begin position="9"/>
        <end position="20"/>
    </location>
</feature>
<evidence type="ECO:0000313" key="2">
    <source>
        <dbReference type="EMBL" id="MBD2721041.1"/>
    </source>
</evidence>
<feature type="region of interest" description="Disordered" evidence="1">
    <location>
        <begin position="1"/>
        <end position="59"/>
    </location>
</feature>
<reference evidence="2 3" key="1">
    <citation type="submission" date="2020-09" db="EMBL/GenBank/DDBJ databases">
        <authorList>
            <person name="Kim M.K."/>
        </authorList>
    </citation>
    <scope>NUCLEOTIDE SEQUENCE [LARGE SCALE GENOMIC DNA]</scope>
    <source>
        <strain evidence="2 3">BT189</strain>
    </source>
</reference>
<name>A0ABR8JM13_9BACT</name>
<dbReference type="RefSeq" id="WP_190922303.1">
    <property type="nucleotide sequence ID" value="NZ_JACXAC010000001.1"/>
</dbReference>
<gene>
    <name evidence="2" type="ORF">IC234_02805</name>
</gene>
<keyword evidence="3" id="KW-1185">Reference proteome</keyword>
<proteinExistence type="predicted"/>
<dbReference type="EMBL" id="JACXAC010000001">
    <property type="protein sequence ID" value="MBD2721041.1"/>
    <property type="molecule type" value="Genomic_DNA"/>
</dbReference>
<evidence type="ECO:0000313" key="3">
    <source>
        <dbReference type="Proteomes" id="UP000606003"/>
    </source>
</evidence>
<sequence>MRRAGAQDMSISPSTQQCSQEADAAMAFDDWGGYSPQPGSPRRATAPGAEPIPTLAGLR</sequence>
<organism evidence="2 3">
    <name type="scientific">Hymenobacter armeniacus</name>
    <dbReference type="NCBI Taxonomy" id="2771358"/>
    <lineage>
        <taxon>Bacteria</taxon>
        <taxon>Pseudomonadati</taxon>
        <taxon>Bacteroidota</taxon>
        <taxon>Cytophagia</taxon>
        <taxon>Cytophagales</taxon>
        <taxon>Hymenobacteraceae</taxon>
        <taxon>Hymenobacter</taxon>
    </lineage>
</organism>
<dbReference type="Proteomes" id="UP000606003">
    <property type="component" value="Unassembled WGS sequence"/>
</dbReference>
<protein>
    <submittedName>
        <fullName evidence="2">Uncharacterized protein</fullName>
    </submittedName>
</protein>
<evidence type="ECO:0000256" key="1">
    <source>
        <dbReference type="SAM" id="MobiDB-lite"/>
    </source>
</evidence>
<accession>A0ABR8JM13</accession>